<dbReference type="Pfam" id="PF13490">
    <property type="entry name" value="zf-HC2"/>
    <property type="match status" value="1"/>
</dbReference>
<keyword evidence="1" id="KW-0805">Transcription regulation</keyword>
<feature type="compositionally biased region" description="Polar residues" evidence="3">
    <location>
        <begin position="168"/>
        <end position="187"/>
    </location>
</feature>
<dbReference type="STRING" id="1176198.SAMN05444716_104313"/>
<sequence length="277" mass="29176">MTEMHPEPADIAALDEDLHPPAEARRLREHLAGCPECAQIQQELQLLRQELTQLPAPEMPPEVAARIDAALAAEAAATPARVSRFRALVSRETGRRPHLALAAVGTVVAVGLGTLLVQNLQGGDHGSTADLAIEADAAGSEDALENQVRELLAEAEVPQYAEILESADTGSVSGETDQRPGTPSPETTEAAEPDPGEEYGAVSAPLPSCVESAIGRTEDPLVAEAERYQGTDAYLVVLPHSADPLRVDAYVVDADCVSASPSVEGEVLVKESYPLDE</sequence>
<evidence type="ECO:0000256" key="2">
    <source>
        <dbReference type="ARBA" id="ARBA00023163"/>
    </source>
</evidence>
<evidence type="ECO:0000259" key="4">
    <source>
        <dbReference type="Pfam" id="PF13490"/>
    </source>
</evidence>
<feature type="region of interest" description="Disordered" evidence="3">
    <location>
        <begin position="166"/>
        <end position="203"/>
    </location>
</feature>
<feature type="domain" description="Putative zinc-finger" evidence="4">
    <location>
        <begin position="20"/>
        <end position="38"/>
    </location>
</feature>
<gene>
    <name evidence="5" type="ORF">SAMN05444716_104313</name>
</gene>
<keyword evidence="6" id="KW-1185">Reference proteome</keyword>
<keyword evidence="5" id="KW-0863">Zinc-finger</keyword>
<protein>
    <submittedName>
        <fullName evidence="5">Putative zinc-finger</fullName>
    </submittedName>
</protein>
<dbReference type="AlphaFoldDB" id="A0A1I6T2A1"/>
<keyword evidence="5" id="KW-0479">Metal-binding</keyword>
<accession>A0A1I6T2A1</accession>
<dbReference type="InterPro" id="IPR027383">
    <property type="entry name" value="Znf_put"/>
</dbReference>
<reference evidence="6" key="1">
    <citation type="submission" date="2016-10" db="EMBL/GenBank/DDBJ databases">
        <authorList>
            <person name="Varghese N."/>
            <person name="Submissions S."/>
        </authorList>
    </citation>
    <scope>NUCLEOTIDE SEQUENCE [LARGE SCALE GENOMIC DNA]</scope>
    <source>
        <strain evidence="6">CGMCC 4.7047</strain>
    </source>
</reference>
<name>A0A1I6T2A1_9ACTN</name>
<dbReference type="Proteomes" id="UP000198873">
    <property type="component" value="Unassembled WGS sequence"/>
</dbReference>
<evidence type="ECO:0000256" key="3">
    <source>
        <dbReference type="SAM" id="MobiDB-lite"/>
    </source>
</evidence>
<keyword evidence="2" id="KW-0804">Transcription</keyword>
<keyword evidence="5" id="KW-0862">Zinc</keyword>
<proteinExistence type="predicted"/>
<evidence type="ECO:0000313" key="5">
    <source>
        <dbReference type="EMBL" id="SFS83168.1"/>
    </source>
</evidence>
<dbReference type="InterPro" id="IPR041916">
    <property type="entry name" value="Anti_sigma_zinc_sf"/>
</dbReference>
<dbReference type="GO" id="GO:0008270">
    <property type="term" value="F:zinc ion binding"/>
    <property type="evidence" value="ECO:0007669"/>
    <property type="project" value="UniProtKB-KW"/>
</dbReference>
<dbReference type="EMBL" id="FPAB01000004">
    <property type="protein sequence ID" value="SFS83168.1"/>
    <property type="molecule type" value="Genomic_DNA"/>
</dbReference>
<evidence type="ECO:0000256" key="1">
    <source>
        <dbReference type="ARBA" id="ARBA00023015"/>
    </source>
</evidence>
<evidence type="ECO:0000313" key="6">
    <source>
        <dbReference type="Proteomes" id="UP000198873"/>
    </source>
</evidence>
<dbReference type="Gene3D" id="1.10.10.1320">
    <property type="entry name" value="Anti-sigma factor, zinc-finger domain"/>
    <property type="match status" value="1"/>
</dbReference>
<organism evidence="5 6">
    <name type="scientific">Streptomyces harbinensis</name>
    <dbReference type="NCBI Taxonomy" id="1176198"/>
    <lineage>
        <taxon>Bacteria</taxon>
        <taxon>Bacillati</taxon>
        <taxon>Actinomycetota</taxon>
        <taxon>Actinomycetes</taxon>
        <taxon>Kitasatosporales</taxon>
        <taxon>Streptomycetaceae</taxon>
        <taxon>Streptomyces</taxon>
    </lineage>
</organism>
<dbReference type="RefSeq" id="WP_093843121.1">
    <property type="nucleotide sequence ID" value="NZ_CP054938.1"/>
</dbReference>